<evidence type="ECO:0000313" key="2">
    <source>
        <dbReference type="EMBL" id="ADV64215.1"/>
    </source>
</evidence>
<feature type="region of interest" description="Disordered" evidence="1">
    <location>
        <begin position="275"/>
        <end position="317"/>
    </location>
</feature>
<dbReference type="OrthoDB" id="276527at2"/>
<reference evidence="2 3" key="2">
    <citation type="journal article" date="2011" name="Stand. Genomic Sci.">
        <title>Complete genome sequence of Isosphaera pallida type strain (IS1B).</title>
        <authorList>
            <consortium name="US DOE Joint Genome Institute (JGI-PGF)"/>
            <person name="Goker M."/>
            <person name="Cleland D."/>
            <person name="Saunders E."/>
            <person name="Lapidus A."/>
            <person name="Nolan M."/>
            <person name="Lucas S."/>
            <person name="Hammon N."/>
            <person name="Deshpande S."/>
            <person name="Cheng J.F."/>
            <person name="Tapia R."/>
            <person name="Han C."/>
            <person name="Goodwin L."/>
            <person name="Pitluck S."/>
            <person name="Liolios K."/>
            <person name="Pagani I."/>
            <person name="Ivanova N."/>
            <person name="Mavromatis K."/>
            <person name="Pati A."/>
            <person name="Chen A."/>
            <person name="Palaniappan K."/>
            <person name="Land M."/>
            <person name="Hauser L."/>
            <person name="Chang Y.J."/>
            <person name="Jeffries C.D."/>
            <person name="Detter J.C."/>
            <person name="Beck B."/>
            <person name="Woyke T."/>
            <person name="Bristow J."/>
            <person name="Eisen J.A."/>
            <person name="Markowitz V."/>
            <person name="Hugenholtz P."/>
            <person name="Kyrpides N.C."/>
            <person name="Klenk H.P."/>
        </authorList>
    </citation>
    <scope>NUCLEOTIDE SEQUENCE [LARGE SCALE GENOMIC DNA]</scope>
    <source>
        <strain evidence="3">ATCC 43644 / DSM 9630 / IS1B</strain>
    </source>
</reference>
<accession>E8QZ86</accession>
<dbReference type="Proteomes" id="UP000008631">
    <property type="component" value="Chromosome"/>
</dbReference>
<dbReference type="STRING" id="575540.Isop_3659"/>
<dbReference type="RefSeq" id="WP_013566503.1">
    <property type="nucleotide sequence ID" value="NC_014962.1"/>
</dbReference>
<feature type="compositionally biased region" description="Pro residues" evidence="1">
    <location>
        <begin position="307"/>
        <end position="317"/>
    </location>
</feature>
<gene>
    <name evidence="2" type="ordered locus">Isop_3659</name>
</gene>
<reference key="1">
    <citation type="submission" date="2010-11" db="EMBL/GenBank/DDBJ databases">
        <title>The complete sequence of chromosome of Isophaera pallida ATCC 43644.</title>
        <authorList>
            <consortium name="US DOE Joint Genome Institute (JGI-PGF)"/>
            <person name="Lucas S."/>
            <person name="Copeland A."/>
            <person name="Lapidus A."/>
            <person name="Bruce D."/>
            <person name="Goodwin L."/>
            <person name="Pitluck S."/>
            <person name="Kyrpides N."/>
            <person name="Mavromatis K."/>
            <person name="Pagani I."/>
            <person name="Ivanova N."/>
            <person name="Saunders E."/>
            <person name="Brettin T."/>
            <person name="Detter J.C."/>
            <person name="Han C."/>
            <person name="Tapia R."/>
            <person name="Land M."/>
            <person name="Hauser L."/>
            <person name="Markowitz V."/>
            <person name="Cheng J.-F."/>
            <person name="Hugenholtz P."/>
            <person name="Woyke T."/>
            <person name="Wu D."/>
            <person name="Eisen J.A."/>
        </authorList>
    </citation>
    <scope>NUCLEOTIDE SEQUENCE</scope>
    <source>
        <strain>ATCC 43644</strain>
    </source>
</reference>
<name>E8QZ86_ISOPI</name>
<dbReference type="EMBL" id="CP002353">
    <property type="protein sequence ID" value="ADV64215.1"/>
    <property type="molecule type" value="Genomic_DNA"/>
</dbReference>
<protein>
    <submittedName>
        <fullName evidence="2">Uncharacterized protein</fullName>
    </submittedName>
</protein>
<evidence type="ECO:0000313" key="3">
    <source>
        <dbReference type="Proteomes" id="UP000008631"/>
    </source>
</evidence>
<dbReference type="AlphaFoldDB" id="E8QZ86"/>
<dbReference type="eggNOG" id="ENOG502ZBI8">
    <property type="taxonomic scope" value="Bacteria"/>
</dbReference>
<dbReference type="InParanoid" id="E8QZ86"/>
<organism evidence="2 3">
    <name type="scientific">Isosphaera pallida (strain ATCC 43644 / DSM 9630 / IS1B)</name>
    <dbReference type="NCBI Taxonomy" id="575540"/>
    <lineage>
        <taxon>Bacteria</taxon>
        <taxon>Pseudomonadati</taxon>
        <taxon>Planctomycetota</taxon>
        <taxon>Planctomycetia</taxon>
        <taxon>Isosphaerales</taxon>
        <taxon>Isosphaeraceae</taxon>
        <taxon>Isosphaera</taxon>
    </lineage>
</organism>
<sequence length="317" mass="32666">MMTMCAVLLSAAAVGDVYTSGRPHVGGMRAYTNHVVSTHGHLHGLQYGNGSLTFPFNYNSGAAVVGGGGPGGIGVGEGRRFTVTSTQVSFPEPRGMTIAWQTGGTGNEAVYGPAQLFAPARYNFNQGFIYRLKIANIPGRPTLTLYPTIEVAPTTPMTEAFLAHNAVPCLFTDEDFDQVEAGNFVTKVIYLPDPKYQELAIAGVETLVSTRLEPGVDPILEADRRGTILMIVRLGGINLEMNPGVIYGGASNVVASPAVGAAVVDNPVEGTAPTLIDSGSVIGGSPAPTIDPTPAATGPASASPPTGLFPPPSGSGQ</sequence>
<dbReference type="HOGENOM" id="CLU_876541_0_0_0"/>
<feature type="compositionally biased region" description="Low complexity" evidence="1">
    <location>
        <begin position="286"/>
        <end position="306"/>
    </location>
</feature>
<dbReference type="KEGG" id="ipa:Isop_3659"/>
<proteinExistence type="predicted"/>
<evidence type="ECO:0000256" key="1">
    <source>
        <dbReference type="SAM" id="MobiDB-lite"/>
    </source>
</evidence>
<keyword evidence="3" id="KW-1185">Reference proteome</keyword>